<reference evidence="1" key="1">
    <citation type="submission" date="2014-07" db="EMBL/GenBank/DDBJ databases">
        <title>Identification of a novel salt tolerance gene in wild soybean by whole-genome sequencing.</title>
        <authorList>
            <person name="Lam H.-M."/>
            <person name="Qi X."/>
            <person name="Li M.-W."/>
            <person name="Liu X."/>
            <person name="Xie M."/>
            <person name="Ni M."/>
            <person name="Xu X."/>
        </authorList>
    </citation>
    <scope>NUCLEOTIDE SEQUENCE [LARGE SCALE GENOMIC DNA]</scope>
    <source>
        <tissue evidence="1">Root</tissue>
    </source>
</reference>
<accession>A0A0B2SWX4</accession>
<gene>
    <name evidence="1" type="ORF">glysoja_031265</name>
</gene>
<organism evidence="1">
    <name type="scientific">Glycine soja</name>
    <name type="common">Wild soybean</name>
    <dbReference type="NCBI Taxonomy" id="3848"/>
    <lineage>
        <taxon>Eukaryota</taxon>
        <taxon>Viridiplantae</taxon>
        <taxon>Streptophyta</taxon>
        <taxon>Embryophyta</taxon>
        <taxon>Tracheophyta</taxon>
        <taxon>Spermatophyta</taxon>
        <taxon>Magnoliopsida</taxon>
        <taxon>eudicotyledons</taxon>
        <taxon>Gunneridae</taxon>
        <taxon>Pentapetalae</taxon>
        <taxon>rosids</taxon>
        <taxon>fabids</taxon>
        <taxon>Fabales</taxon>
        <taxon>Fabaceae</taxon>
        <taxon>Papilionoideae</taxon>
        <taxon>50 kb inversion clade</taxon>
        <taxon>NPAAA clade</taxon>
        <taxon>indigoferoid/millettioid clade</taxon>
        <taxon>Phaseoleae</taxon>
        <taxon>Glycine</taxon>
        <taxon>Glycine subgen. Soja</taxon>
    </lineage>
</organism>
<dbReference type="Proteomes" id="UP000053555">
    <property type="component" value="Unassembled WGS sequence"/>
</dbReference>
<proteinExistence type="predicted"/>
<evidence type="ECO:0000313" key="1">
    <source>
        <dbReference type="EMBL" id="KHN49054.1"/>
    </source>
</evidence>
<name>A0A0B2SWX4_GLYSO</name>
<sequence length="65" mass="7757">MVMQDDEFLSLQNRTRVKNEYKEEEIQDDMWRSKSNEKFSGFLDGFLELDGFMEELSTVPSENQN</sequence>
<dbReference type="EMBL" id="KN639250">
    <property type="protein sequence ID" value="KHN49054.1"/>
    <property type="molecule type" value="Genomic_DNA"/>
</dbReference>
<dbReference type="AlphaFoldDB" id="A0A0B2SWX4"/>
<protein>
    <submittedName>
        <fullName evidence="1">Uncharacterized protein</fullName>
    </submittedName>
</protein>